<keyword evidence="3 15" id="KW-0963">Cytoplasm</keyword>
<evidence type="ECO:0000313" key="18">
    <source>
        <dbReference type="EMBL" id="OBX82383.1"/>
    </source>
</evidence>
<evidence type="ECO:0000256" key="15">
    <source>
        <dbReference type="HAMAP-Rule" id="MF_00970"/>
    </source>
</evidence>
<evidence type="ECO:0000256" key="4">
    <source>
        <dbReference type="ARBA" id="ARBA00022519"/>
    </source>
</evidence>
<evidence type="ECO:0000256" key="6">
    <source>
        <dbReference type="ARBA" id="ARBA00022694"/>
    </source>
</evidence>
<dbReference type="EMBL" id="LZNA01000023">
    <property type="protein sequence ID" value="OBX82383.1"/>
    <property type="molecule type" value="Genomic_DNA"/>
</dbReference>
<comment type="caution">
    <text evidence="18">The sequence shown here is derived from an EMBL/GenBank/DDBJ whole genome shotgun (WGS) entry which is preliminary data.</text>
</comment>
<feature type="binding site" evidence="15">
    <location>
        <position position="325"/>
    </location>
    <ligand>
        <name>Mg(2+)</name>
        <dbReference type="ChEBI" id="CHEBI:18420"/>
        <note>catalytic</note>
    </ligand>
</feature>
<name>A0A1B8QGZ8_9GAMM</name>
<organism evidence="18 19">
    <name type="scientific">Faucicola atlantae</name>
    <dbReference type="NCBI Taxonomy" id="34059"/>
    <lineage>
        <taxon>Bacteria</taxon>
        <taxon>Pseudomonadati</taxon>
        <taxon>Pseudomonadota</taxon>
        <taxon>Gammaproteobacteria</taxon>
        <taxon>Moraxellales</taxon>
        <taxon>Moraxellaceae</taxon>
        <taxon>Faucicola</taxon>
    </lineage>
</organism>
<keyword evidence="10 15" id="KW-0255">Endonuclease</keyword>
<feature type="compositionally biased region" description="Basic and acidic residues" evidence="16">
    <location>
        <begin position="812"/>
        <end position="864"/>
    </location>
</feature>
<dbReference type="GO" id="GO:0006364">
    <property type="term" value="P:rRNA processing"/>
    <property type="evidence" value="ECO:0007669"/>
    <property type="project" value="UniProtKB-UniRule"/>
</dbReference>
<feature type="compositionally biased region" description="Polar residues" evidence="16">
    <location>
        <begin position="1102"/>
        <end position="1115"/>
    </location>
</feature>
<dbReference type="GO" id="GO:0008995">
    <property type="term" value="F:ribonuclease E activity"/>
    <property type="evidence" value="ECO:0007669"/>
    <property type="project" value="UniProtKB-EC"/>
</dbReference>
<evidence type="ECO:0000256" key="14">
    <source>
        <dbReference type="ARBA" id="ARBA00023136"/>
    </source>
</evidence>
<evidence type="ECO:0000313" key="19">
    <source>
        <dbReference type="Proteomes" id="UP000092616"/>
    </source>
</evidence>
<evidence type="ECO:0000256" key="10">
    <source>
        <dbReference type="ARBA" id="ARBA00022759"/>
    </source>
</evidence>
<keyword evidence="5 15" id="KW-0698">rRNA processing</keyword>
<proteinExistence type="inferred from homology"/>
<dbReference type="InterPro" id="IPR004659">
    <property type="entry name" value="RNase_E/G"/>
</dbReference>
<dbReference type="InterPro" id="IPR019307">
    <property type="entry name" value="RNA-bd_AU-1/RNase_E/G"/>
</dbReference>
<keyword evidence="2 15" id="KW-1003">Cell membrane</keyword>
<feature type="compositionally biased region" description="Basic and acidic residues" evidence="16">
    <location>
        <begin position="570"/>
        <end position="593"/>
    </location>
</feature>
<feature type="domain" description="S1 motif" evidence="17">
    <location>
        <begin position="64"/>
        <end position="142"/>
    </location>
</feature>
<evidence type="ECO:0000256" key="5">
    <source>
        <dbReference type="ARBA" id="ARBA00022552"/>
    </source>
</evidence>
<feature type="compositionally biased region" description="Low complexity" evidence="16">
    <location>
        <begin position="883"/>
        <end position="917"/>
    </location>
</feature>
<comment type="cofactor">
    <cofactor evidence="15">
        <name>Mg(2+)</name>
        <dbReference type="ChEBI" id="CHEBI:18420"/>
    </cofactor>
    <text evidence="15">Binds 1 Mg(2+) ion per subunit.</text>
</comment>
<feature type="compositionally biased region" description="Basic and acidic residues" evidence="16">
    <location>
        <begin position="696"/>
        <end position="711"/>
    </location>
</feature>
<evidence type="ECO:0000259" key="17">
    <source>
        <dbReference type="PROSITE" id="PS50126"/>
    </source>
</evidence>
<comment type="similarity">
    <text evidence="1">Belongs to the RNase E/G family. RNase G subfamily.</text>
</comment>
<keyword evidence="9 15" id="KW-0699">rRNA-binding</keyword>
<feature type="compositionally biased region" description="Basic and acidic residues" evidence="16">
    <location>
        <begin position="747"/>
        <end position="790"/>
    </location>
</feature>
<feature type="region of interest" description="Required for zinc-mediated homotetramerization and catalytic activity" evidence="15">
    <location>
        <begin position="426"/>
        <end position="429"/>
    </location>
</feature>
<evidence type="ECO:0000256" key="7">
    <source>
        <dbReference type="ARBA" id="ARBA00022722"/>
    </source>
</evidence>
<feature type="compositionally biased region" description="Basic residues" evidence="16">
    <location>
        <begin position="712"/>
        <end position="722"/>
    </location>
</feature>
<comment type="subcellular location">
    <subcellularLocation>
        <location evidence="15">Cytoplasm</location>
    </subcellularLocation>
    <subcellularLocation>
        <location evidence="15">Cell inner membrane</location>
        <topology evidence="15">Peripheral membrane protein</topology>
        <orientation evidence="15">Cytoplasmic side</orientation>
    </subcellularLocation>
</comment>
<evidence type="ECO:0000256" key="3">
    <source>
        <dbReference type="ARBA" id="ARBA00022490"/>
    </source>
</evidence>
<dbReference type="InterPro" id="IPR028878">
    <property type="entry name" value="RNase_E"/>
</dbReference>
<dbReference type="GO" id="GO:0008270">
    <property type="term" value="F:zinc ion binding"/>
    <property type="evidence" value="ECO:0007669"/>
    <property type="project" value="UniProtKB-UniRule"/>
</dbReference>
<evidence type="ECO:0000256" key="13">
    <source>
        <dbReference type="ARBA" id="ARBA00022884"/>
    </source>
</evidence>
<keyword evidence="11 15" id="KW-0378">Hydrolase</keyword>
<dbReference type="GO" id="GO:0000049">
    <property type="term" value="F:tRNA binding"/>
    <property type="evidence" value="ECO:0007669"/>
    <property type="project" value="UniProtKB-KW"/>
</dbReference>
<feature type="compositionally biased region" description="Polar residues" evidence="16">
    <location>
        <begin position="682"/>
        <end position="691"/>
    </location>
</feature>
<dbReference type="PROSITE" id="PS50126">
    <property type="entry name" value="S1"/>
    <property type="match status" value="1"/>
</dbReference>
<dbReference type="InterPro" id="IPR012340">
    <property type="entry name" value="NA-bd_OB-fold"/>
</dbReference>
<dbReference type="EC" id="3.1.26.12" evidence="15"/>
<keyword evidence="12 15" id="KW-0460">Magnesium</keyword>
<feature type="compositionally biased region" description="Basic and acidic residues" evidence="16">
    <location>
        <begin position="1242"/>
        <end position="1254"/>
    </location>
</feature>
<keyword evidence="13 15" id="KW-0694">RNA-binding</keyword>
<evidence type="ECO:0000256" key="16">
    <source>
        <dbReference type="SAM" id="MobiDB-lite"/>
    </source>
</evidence>
<keyword evidence="8 15" id="KW-0479">Metal-binding</keyword>
<dbReference type="HAMAP" id="MF_00970">
    <property type="entry name" value="RNase_E"/>
    <property type="match status" value="1"/>
</dbReference>
<accession>A0A1B8QGZ8</accession>
<evidence type="ECO:0000256" key="2">
    <source>
        <dbReference type="ARBA" id="ARBA00022475"/>
    </source>
</evidence>
<dbReference type="Pfam" id="PF20833">
    <property type="entry name" value="RNase_E_G_Thio"/>
    <property type="match status" value="1"/>
</dbReference>
<dbReference type="Gene3D" id="2.40.50.140">
    <property type="entry name" value="Nucleic acid-binding proteins"/>
    <property type="match status" value="1"/>
</dbReference>
<dbReference type="Proteomes" id="UP000092616">
    <property type="component" value="Unassembled WGS sequence"/>
</dbReference>
<comment type="function">
    <text evidence="15">Endoribonuclease that plays a central role in RNA processing and decay. Required for the maturation of 5S and 16S rRNAs and the majority of tRNAs. Also involved in the degradation of most mRNAs.</text>
</comment>
<dbReference type="Pfam" id="PF10150">
    <property type="entry name" value="RNase_E_G"/>
    <property type="match status" value="1"/>
</dbReference>
<dbReference type="SMART" id="SM00316">
    <property type="entry name" value="S1"/>
    <property type="match status" value="1"/>
</dbReference>
<feature type="binding site" evidence="15">
    <location>
        <position position="368"/>
    </location>
    <ligand>
        <name>Mg(2+)</name>
        <dbReference type="ChEBI" id="CHEBI:18420"/>
        <note>catalytic</note>
    </ligand>
</feature>
<evidence type="ECO:0000256" key="8">
    <source>
        <dbReference type="ARBA" id="ARBA00022723"/>
    </source>
</evidence>
<evidence type="ECO:0000256" key="9">
    <source>
        <dbReference type="ARBA" id="ARBA00022730"/>
    </source>
</evidence>
<feature type="region of interest" description="Disordered" evidence="16">
    <location>
        <begin position="669"/>
        <end position="929"/>
    </location>
</feature>
<feature type="binding site" evidence="15">
    <location>
        <position position="426"/>
    </location>
    <ligand>
        <name>Zn(2+)</name>
        <dbReference type="ChEBI" id="CHEBI:29105"/>
        <note>ligand shared between dimeric partners</note>
    </ligand>
</feature>
<dbReference type="NCBIfam" id="TIGR00757">
    <property type="entry name" value="RNaseEG"/>
    <property type="match status" value="1"/>
</dbReference>
<dbReference type="SUPFAM" id="SSF50249">
    <property type="entry name" value="Nucleic acid-binding proteins"/>
    <property type="match status" value="1"/>
</dbReference>
<protein>
    <recommendedName>
        <fullName evidence="15">Ribonuclease E</fullName>
        <shortName evidence="15">RNase E</shortName>
        <ecNumber evidence="15">3.1.26.12</ecNumber>
    </recommendedName>
</protein>
<dbReference type="Gene3D" id="3.40.1260.20">
    <property type="entry name" value="Ribonuclease E, catalytic domain"/>
    <property type="match status" value="1"/>
</dbReference>
<evidence type="ECO:0000256" key="12">
    <source>
        <dbReference type="ARBA" id="ARBA00022842"/>
    </source>
</evidence>
<dbReference type="GO" id="GO:0005737">
    <property type="term" value="C:cytoplasm"/>
    <property type="evidence" value="ECO:0007669"/>
    <property type="project" value="UniProtKB-SubCell"/>
</dbReference>
<feature type="compositionally biased region" description="Basic and acidic residues" evidence="16">
    <location>
        <begin position="536"/>
        <end position="549"/>
    </location>
</feature>
<reference evidence="18 19" key="1">
    <citation type="submission" date="2016-06" db="EMBL/GenBank/DDBJ databases">
        <title>Draft genome of Moraxella atlantae CCUG 59586.</title>
        <authorList>
            <person name="Salva-Serra F."/>
            <person name="Engstrom-Jakobsson H."/>
            <person name="Thorell K."/>
            <person name="Gonzales-Siles L."/>
            <person name="Karlsson R."/>
            <person name="Boulund F."/>
            <person name="Engstrand L."/>
            <person name="Kristiansson E."/>
            <person name="Moore E."/>
        </authorList>
    </citation>
    <scope>NUCLEOTIDE SEQUENCE [LARGE SCALE GENOMIC DNA]</scope>
    <source>
        <strain evidence="18 19">CCUG 59586</strain>
    </source>
</reference>
<evidence type="ECO:0000256" key="1">
    <source>
        <dbReference type="ARBA" id="ARBA00005663"/>
    </source>
</evidence>
<dbReference type="PANTHER" id="PTHR30001:SF1">
    <property type="entry name" value="RIBONUCLEASE E_G-LIKE PROTEIN, CHLOROPLASTIC"/>
    <property type="match status" value="1"/>
</dbReference>
<comment type="subunit">
    <text evidence="15">Component of the RNA degradosome, which is a multiprotein complex involved in RNA processing and mRNA degradation. Within the RNA degradosome, RNase E assembles into a homotetramer formed by a dimer of dimers.</text>
</comment>
<keyword evidence="14 15" id="KW-0472">Membrane</keyword>
<feature type="region of interest" description="Disordered" evidence="16">
    <location>
        <begin position="1097"/>
        <end position="1176"/>
    </location>
</feature>
<comment type="similarity">
    <text evidence="15">Belongs to the RNase E/G family. RNase E subfamily.</text>
</comment>
<feature type="region of interest" description="Disordered" evidence="16">
    <location>
        <begin position="1196"/>
        <end position="1276"/>
    </location>
</feature>
<dbReference type="PANTHER" id="PTHR30001">
    <property type="entry name" value="RIBONUCLEASE"/>
    <property type="match status" value="1"/>
</dbReference>
<evidence type="ECO:0000256" key="11">
    <source>
        <dbReference type="ARBA" id="ARBA00022801"/>
    </source>
</evidence>
<keyword evidence="19" id="KW-1185">Reference proteome</keyword>
<keyword evidence="15" id="KW-0820">tRNA-binding</keyword>
<dbReference type="GO" id="GO:0009898">
    <property type="term" value="C:cytoplasmic side of plasma membrane"/>
    <property type="evidence" value="ECO:0007669"/>
    <property type="project" value="UniProtKB-UniRule"/>
</dbReference>
<feature type="compositionally biased region" description="Low complexity" evidence="16">
    <location>
        <begin position="1255"/>
        <end position="1266"/>
    </location>
</feature>
<dbReference type="InterPro" id="IPR048583">
    <property type="entry name" value="RNase_E_G_thioredoxin-like"/>
</dbReference>
<keyword evidence="6 15" id="KW-0819">tRNA processing</keyword>
<gene>
    <name evidence="15" type="primary">rne</name>
    <name evidence="18" type="ORF">A9306_00640</name>
</gene>
<feature type="compositionally biased region" description="Low complexity" evidence="16">
    <location>
        <begin position="597"/>
        <end position="622"/>
    </location>
</feature>
<sequence length="1276" mass="139802">MYHGFIFDCLANRQVVYAARSQGARMKRILINATHAEEIRVALCNGNHLYDFDLENRTREQKKANIYKGHVTRVEPSLEAVFVEYGAERQGFLPIREIAGEYLSGDPRGAQNIKQLIKEGDELIVQVEKEERGNKGAALSTFISLAGRYLVLMPNNTRGGGISRQISGKYREELKQILNELKMPKGMSVIIRTAGVGRSVEELQHDLDHLLTIWQSIQQQYQNYPSPRLLHQEAGVVTRAVRDYLRDDISEIWIDNEYAYNEAANFIEAVMPQQLSKLRKYTDYEPMFARFGIEKQIETAYQREVRLPSGGSIVIDQTEALVSIDINSSKATKGADVSETAFNTNLEAADEIARQLRLRDMGGLIVIDFIDMSSDEHQKQVENRLKDATKNDRARLQFAEISRFGLLEMSRQRLRPSLEEATGYRCPRCHGTGMIRDLRSLALSIMRQVEQKALQERQGEIQVDVPTEIAAFLLNEKRESLVYLEQESGTRITILPHAHMDSPEFRLSYNRDGLAPSSYERVNETEQQAYQSRGYDTSDWHTEEQDTPRRHPAGSQTTADDSDTPAKPAPETHKDEAAKQKPEHKADKTDSKKAKPQAAQQSTGKAAAPAAPASQPVAAQPAANQAVAWLSNLFAPPVQASLTPSITSQDAAAAIESIINSGARSLGAQGQLNPVAMPTAEPISTQASEPTQTDDDTSHTDKNQDDKPERGRNRKHRNRKNKRSDQSNDNDSQSSVDKTNDLQTNAKTDKADKADKGKDNKEKDKSAKAADLPKREPNSHRKPRGEKQRGEPLTPPAANADSQATDSVAITEADKQPVSKAATHERSNNKAHTPDDVTLHVYHKERERNSTDHTVHLQLDDLKHQQQASDHSAQPTATPAAKPSDATTSDAPTATAKPANTNAQTTSVTTAVTPTSTEADAKPTADTNISLAPNARAKNDPREAYRAYQAQLAIAAPTARPPATQPSRARQPISGTVGQFIAAQLANAEQVIAQVGIVGGFIQAMNAYHAAATDASEPQTADTPRATEDAAFGTFFSQHYGYSELSDESLAQYHAMIAPERQYQTDAGKTHAAPAPVTQRASNDPRGAIIEERAAAQITEPAASQSIQADNTKPTENVEPTEHTETQNALAQKAEDAAEMVQAAQPAQAEPSDPANEANRAAENDDDADRPKTTVASYKNMIESVAEQMKPQTVGILTLATPKAPKVRTRKAKASDKAPAKTKTRTSKKAENAVVVTRKPTVAHDDHDSTDNKAADLPSPASPSADQGTDQQNDTQ</sequence>
<feature type="compositionally biased region" description="Polar residues" evidence="16">
    <location>
        <begin position="868"/>
        <end position="877"/>
    </location>
</feature>
<dbReference type="GO" id="GO:0008033">
    <property type="term" value="P:tRNA processing"/>
    <property type="evidence" value="ECO:0007669"/>
    <property type="project" value="UniProtKB-UniRule"/>
</dbReference>
<dbReference type="GO" id="GO:0006402">
    <property type="term" value="P:mRNA catabolic process"/>
    <property type="evidence" value="ECO:0007669"/>
    <property type="project" value="UniProtKB-UniRule"/>
</dbReference>
<feature type="region of interest" description="Disordered" evidence="16">
    <location>
        <begin position="527"/>
        <end position="622"/>
    </location>
</feature>
<feature type="binding site" evidence="15">
    <location>
        <position position="429"/>
    </location>
    <ligand>
        <name>Zn(2+)</name>
        <dbReference type="ChEBI" id="CHEBI:29105"/>
        <note>ligand shared between dimeric partners</note>
    </ligand>
</feature>
<keyword evidence="4 15" id="KW-0997">Cell inner membrane</keyword>
<dbReference type="InterPro" id="IPR003029">
    <property type="entry name" value="S1_domain"/>
</dbReference>
<feature type="compositionally biased region" description="Polar residues" evidence="16">
    <location>
        <begin position="1267"/>
        <end position="1276"/>
    </location>
</feature>
<dbReference type="CDD" id="cd04453">
    <property type="entry name" value="S1_RNase_E"/>
    <property type="match status" value="1"/>
</dbReference>
<feature type="region of interest" description="Disordered" evidence="16">
    <location>
        <begin position="1064"/>
        <end position="1085"/>
    </location>
</feature>
<keyword evidence="7 15" id="KW-0540">Nuclease</keyword>
<keyword evidence="15" id="KW-0862">Zinc</keyword>
<dbReference type="Pfam" id="PF00575">
    <property type="entry name" value="S1"/>
    <property type="match status" value="1"/>
</dbReference>
<dbReference type="GO" id="GO:0019843">
    <property type="term" value="F:rRNA binding"/>
    <property type="evidence" value="ECO:0007669"/>
    <property type="project" value="UniProtKB-KW"/>
</dbReference>
<comment type="cofactor">
    <cofactor evidence="15">
        <name>Zn(2+)</name>
        <dbReference type="ChEBI" id="CHEBI:29105"/>
    </cofactor>
    <text evidence="15">Binds 2 Zn(2+) ions per homotetramer.</text>
</comment>
<dbReference type="AlphaFoldDB" id="A0A1B8QGZ8"/>
<dbReference type="GO" id="GO:0000287">
    <property type="term" value="F:magnesium ion binding"/>
    <property type="evidence" value="ECO:0007669"/>
    <property type="project" value="UniProtKB-UniRule"/>
</dbReference>
<comment type="catalytic activity">
    <reaction evidence="15">
        <text>Endonucleolytic cleavage of single-stranded RNA in A- and U-rich regions.</text>
        <dbReference type="EC" id="3.1.26.12"/>
    </reaction>
</comment>